<feature type="signal peptide" evidence="2">
    <location>
        <begin position="1"/>
        <end position="22"/>
    </location>
</feature>
<accession>A0A502G9E9</accession>
<feature type="compositionally biased region" description="Low complexity" evidence="1">
    <location>
        <begin position="51"/>
        <end position="72"/>
    </location>
</feature>
<evidence type="ECO:0000256" key="2">
    <source>
        <dbReference type="SAM" id="SignalP"/>
    </source>
</evidence>
<dbReference type="RefSeq" id="WP_140882311.1">
    <property type="nucleotide sequence ID" value="NZ_RCZP01000005.1"/>
</dbReference>
<evidence type="ECO:0000313" key="3">
    <source>
        <dbReference type="EMBL" id="TPG58578.1"/>
    </source>
</evidence>
<dbReference type="EMBL" id="RCZP01000005">
    <property type="protein sequence ID" value="TPG58578.1"/>
    <property type="molecule type" value="Genomic_DNA"/>
</dbReference>
<evidence type="ECO:0000256" key="1">
    <source>
        <dbReference type="SAM" id="MobiDB-lite"/>
    </source>
</evidence>
<evidence type="ECO:0000313" key="4">
    <source>
        <dbReference type="Proteomes" id="UP000317078"/>
    </source>
</evidence>
<keyword evidence="4" id="KW-1185">Reference proteome</keyword>
<keyword evidence="2" id="KW-0732">Signal</keyword>
<sequence>MRRCPALAAALLAALLPVSAGAQDAARLGEGGPPTTLITPGRETRHMGQGPAAATRSPVSTPAASAPSAGGERAPGRDPGTAQRPTPDQSR</sequence>
<organism evidence="3 4">
    <name type="scientific">Muricoccus nepalensis</name>
    <dbReference type="NCBI Taxonomy" id="1854500"/>
    <lineage>
        <taxon>Bacteria</taxon>
        <taxon>Pseudomonadati</taxon>
        <taxon>Pseudomonadota</taxon>
        <taxon>Alphaproteobacteria</taxon>
        <taxon>Acetobacterales</taxon>
        <taxon>Roseomonadaceae</taxon>
        <taxon>Muricoccus</taxon>
    </lineage>
</organism>
<feature type="region of interest" description="Disordered" evidence="1">
    <location>
        <begin position="24"/>
        <end position="91"/>
    </location>
</feature>
<reference evidence="3 4" key="1">
    <citation type="journal article" date="2019" name="Environ. Microbiol.">
        <title>Species interactions and distinct microbial communities in high Arctic permafrost affected cryosols are associated with the CH4 and CO2 gas fluxes.</title>
        <authorList>
            <person name="Altshuler I."/>
            <person name="Hamel J."/>
            <person name="Turney S."/>
            <person name="Magnuson E."/>
            <person name="Levesque R."/>
            <person name="Greer C."/>
            <person name="Whyte L.G."/>
        </authorList>
    </citation>
    <scope>NUCLEOTIDE SEQUENCE [LARGE SCALE GENOMIC DNA]</scope>
    <source>
        <strain evidence="3 4">S9.3B</strain>
    </source>
</reference>
<dbReference type="Proteomes" id="UP000317078">
    <property type="component" value="Unassembled WGS sequence"/>
</dbReference>
<protein>
    <submittedName>
        <fullName evidence="3">Uncharacterized protein</fullName>
    </submittedName>
</protein>
<proteinExistence type="predicted"/>
<feature type="chain" id="PRO_5021282334" evidence="2">
    <location>
        <begin position="23"/>
        <end position="91"/>
    </location>
</feature>
<comment type="caution">
    <text evidence="3">The sequence shown here is derived from an EMBL/GenBank/DDBJ whole genome shotgun (WGS) entry which is preliminary data.</text>
</comment>
<dbReference type="AlphaFoldDB" id="A0A502G9E9"/>
<gene>
    <name evidence="3" type="ORF">EAH89_08200</name>
</gene>
<name>A0A502G9E9_9PROT</name>